<protein>
    <submittedName>
        <fullName evidence="2">Uncharacterized protein</fullName>
    </submittedName>
</protein>
<feature type="chain" id="PRO_5045140201" evidence="1">
    <location>
        <begin position="34"/>
        <end position="80"/>
    </location>
</feature>
<comment type="caution">
    <text evidence="2">The sequence shown here is derived from an EMBL/GenBank/DDBJ whole genome shotgun (WGS) entry which is preliminary data.</text>
</comment>
<reference evidence="2 3" key="1">
    <citation type="submission" date="2024-09" db="EMBL/GenBank/DDBJ databases">
        <authorList>
            <person name="Sun Q."/>
            <person name="Mori K."/>
        </authorList>
    </citation>
    <scope>NUCLEOTIDE SEQUENCE [LARGE SCALE GENOMIC DNA]</scope>
    <source>
        <strain evidence="2 3">JCM 6917</strain>
    </source>
</reference>
<gene>
    <name evidence="2" type="ORF">ACFF45_32845</name>
</gene>
<dbReference type="EMBL" id="JBHMCY010000102">
    <property type="protein sequence ID" value="MFB9467345.1"/>
    <property type="molecule type" value="Genomic_DNA"/>
</dbReference>
<dbReference type="Proteomes" id="UP001589709">
    <property type="component" value="Unassembled WGS sequence"/>
</dbReference>
<dbReference type="RefSeq" id="WP_381350571.1">
    <property type="nucleotide sequence ID" value="NZ_JBHMCY010000102.1"/>
</dbReference>
<evidence type="ECO:0000256" key="1">
    <source>
        <dbReference type="SAM" id="SignalP"/>
    </source>
</evidence>
<keyword evidence="3" id="KW-1185">Reference proteome</keyword>
<organism evidence="2 3">
    <name type="scientific">Streptomyces cinereospinus</name>
    <dbReference type="NCBI Taxonomy" id="285561"/>
    <lineage>
        <taxon>Bacteria</taxon>
        <taxon>Bacillati</taxon>
        <taxon>Actinomycetota</taxon>
        <taxon>Actinomycetes</taxon>
        <taxon>Kitasatosporales</taxon>
        <taxon>Streptomycetaceae</taxon>
        <taxon>Streptomyces</taxon>
    </lineage>
</organism>
<feature type="signal peptide" evidence="1">
    <location>
        <begin position="1"/>
        <end position="33"/>
    </location>
</feature>
<accession>A0ABV5NAM1</accession>
<name>A0ABV5NAM1_9ACTN</name>
<evidence type="ECO:0000313" key="2">
    <source>
        <dbReference type="EMBL" id="MFB9467345.1"/>
    </source>
</evidence>
<keyword evidence="1" id="KW-0732">Signal</keyword>
<evidence type="ECO:0000313" key="3">
    <source>
        <dbReference type="Proteomes" id="UP001589709"/>
    </source>
</evidence>
<proteinExistence type="predicted"/>
<sequence length="80" mass="8687">MKAPRARRLFAVTAIGVLMAGGAAIGTAGTASAAAPAGVPSNDDWWDRDHRDRYGHFFDPYGHYYNTFDRFGGTVVIVVR</sequence>